<name>A0A1M7U2Z0_9BRAD</name>
<feature type="transmembrane region" description="Helical" evidence="6">
    <location>
        <begin position="124"/>
        <end position="144"/>
    </location>
</feature>
<evidence type="ECO:0000313" key="8">
    <source>
        <dbReference type="Proteomes" id="UP000184096"/>
    </source>
</evidence>
<sequence>MSAVQEVTAAPALEAVPKRAMTLGAGTSLIALALLIAFPLFVKNFIIFQMTMLLIYGLAVLALNILTGGSGQFSLGQSAFYAVGAYTSAILMEHLGMNYALTLPVAGLVCFVFGFLFGQPALRLSGVYLALATFALATAMPQLLKLGYFEHWTGGVQGLVVTKPDPPETVQSVLAWAHLKMSQDMWLYYFTLLITIAIYIFSVNLLRSRSGRAFMAIRDNEIAASAMGINVALYKTLAFGVSAAITGIAGGLGAIAVQFVAPDGYTITLAISLFLGMVVGGVGWLPGSIVGSAFIIFVPNIAEGISKGLSGAVFGVILFLVIFLVPHGARQVAMVAQHLLGSLKRR</sequence>
<dbReference type="AlphaFoldDB" id="A0A1M7U2Z0"/>
<feature type="transmembrane region" description="Helical" evidence="6">
    <location>
        <begin position="309"/>
        <end position="329"/>
    </location>
</feature>
<feature type="transmembrane region" description="Helical" evidence="6">
    <location>
        <begin position="53"/>
        <end position="75"/>
    </location>
</feature>
<dbReference type="RefSeq" id="WP_072819371.1">
    <property type="nucleotide sequence ID" value="NZ_LT670849.1"/>
</dbReference>
<feature type="transmembrane region" description="Helical" evidence="6">
    <location>
        <begin position="237"/>
        <end position="261"/>
    </location>
</feature>
<keyword evidence="4 6" id="KW-1133">Transmembrane helix</keyword>
<feature type="transmembrane region" description="Helical" evidence="6">
    <location>
        <begin position="95"/>
        <end position="117"/>
    </location>
</feature>
<dbReference type="EMBL" id="LT670849">
    <property type="protein sequence ID" value="SHN77432.1"/>
    <property type="molecule type" value="Genomic_DNA"/>
</dbReference>
<dbReference type="OrthoDB" id="9804361at2"/>
<evidence type="ECO:0000313" key="7">
    <source>
        <dbReference type="EMBL" id="SHN77432.1"/>
    </source>
</evidence>
<keyword evidence="2" id="KW-1003">Cell membrane</keyword>
<dbReference type="GO" id="GO:0015658">
    <property type="term" value="F:branched-chain amino acid transmembrane transporter activity"/>
    <property type="evidence" value="ECO:0007669"/>
    <property type="project" value="InterPro"/>
</dbReference>
<evidence type="ECO:0000256" key="4">
    <source>
        <dbReference type="ARBA" id="ARBA00022989"/>
    </source>
</evidence>
<evidence type="ECO:0000256" key="6">
    <source>
        <dbReference type="SAM" id="Phobius"/>
    </source>
</evidence>
<dbReference type="PANTHER" id="PTHR30482">
    <property type="entry name" value="HIGH-AFFINITY BRANCHED-CHAIN AMINO ACID TRANSPORT SYSTEM PERMEASE"/>
    <property type="match status" value="1"/>
</dbReference>
<organism evidence="7 8">
    <name type="scientific">Bradyrhizobium erythrophlei</name>
    <dbReference type="NCBI Taxonomy" id="1437360"/>
    <lineage>
        <taxon>Bacteria</taxon>
        <taxon>Pseudomonadati</taxon>
        <taxon>Pseudomonadota</taxon>
        <taxon>Alphaproteobacteria</taxon>
        <taxon>Hyphomicrobiales</taxon>
        <taxon>Nitrobacteraceae</taxon>
        <taxon>Bradyrhizobium</taxon>
    </lineage>
</organism>
<proteinExistence type="predicted"/>
<evidence type="ECO:0000256" key="5">
    <source>
        <dbReference type="ARBA" id="ARBA00023136"/>
    </source>
</evidence>
<dbReference type="InterPro" id="IPR001851">
    <property type="entry name" value="ABC_transp_permease"/>
</dbReference>
<comment type="subcellular location">
    <subcellularLocation>
        <location evidence="1">Cell membrane</location>
        <topology evidence="1">Multi-pass membrane protein</topology>
    </subcellularLocation>
</comment>
<protein>
    <submittedName>
        <fullName evidence="7">Amino acid/amide ABC transporter membrane protein 2, HAAT family</fullName>
    </submittedName>
</protein>
<dbReference type="CDD" id="cd06581">
    <property type="entry name" value="TM_PBP1_LivM_like"/>
    <property type="match status" value="1"/>
</dbReference>
<gene>
    <name evidence="7" type="ORF">SAMN05444170_3434</name>
</gene>
<evidence type="ECO:0000256" key="3">
    <source>
        <dbReference type="ARBA" id="ARBA00022692"/>
    </source>
</evidence>
<evidence type="ECO:0000256" key="1">
    <source>
        <dbReference type="ARBA" id="ARBA00004651"/>
    </source>
</evidence>
<dbReference type="Proteomes" id="UP000184096">
    <property type="component" value="Chromosome I"/>
</dbReference>
<evidence type="ECO:0000256" key="2">
    <source>
        <dbReference type="ARBA" id="ARBA00022475"/>
    </source>
</evidence>
<dbReference type="InterPro" id="IPR043428">
    <property type="entry name" value="LivM-like"/>
</dbReference>
<feature type="transmembrane region" description="Helical" evidence="6">
    <location>
        <begin position="20"/>
        <end position="41"/>
    </location>
</feature>
<dbReference type="Pfam" id="PF02653">
    <property type="entry name" value="BPD_transp_2"/>
    <property type="match status" value="1"/>
</dbReference>
<accession>A0A1M7U2Z0</accession>
<keyword evidence="5 6" id="KW-0472">Membrane</keyword>
<keyword evidence="3 6" id="KW-0812">Transmembrane</keyword>
<feature type="transmembrane region" description="Helical" evidence="6">
    <location>
        <begin position="186"/>
        <end position="206"/>
    </location>
</feature>
<reference evidence="8" key="1">
    <citation type="submission" date="2016-11" db="EMBL/GenBank/DDBJ databases">
        <authorList>
            <person name="Varghese N."/>
            <person name="Submissions S."/>
        </authorList>
    </citation>
    <scope>NUCLEOTIDE SEQUENCE [LARGE SCALE GENOMIC DNA]</scope>
    <source>
        <strain evidence="8">GAS401</strain>
    </source>
</reference>
<dbReference type="PANTHER" id="PTHR30482:SF20">
    <property type="entry name" value="HIGH-AFFINITY BRANCHED-CHAIN AMINO ACID TRANSPORT SYSTEM PERMEASE PROTEIN LIVM"/>
    <property type="match status" value="1"/>
</dbReference>
<dbReference type="GO" id="GO:0005886">
    <property type="term" value="C:plasma membrane"/>
    <property type="evidence" value="ECO:0007669"/>
    <property type="project" value="UniProtKB-SubCell"/>
</dbReference>
<keyword evidence="8" id="KW-1185">Reference proteome</keyword>
<feature type="transmembrane region" description="Helical" evidence="6">
    <location>
        <begin position="267"/>
        <end position="297"/>
    </location>
</feature>